<dbReference type="FunFam" id="3.40.605.10:FF:000017">
    <property type="entry name" value="Bifunctional protein PutA"/>
    <property type="match status" value="1"/>
</dbReference>
<dbReference type="Pfam" id="PF01619">
    <property type="entry name" value="Pro_dh"/>
    <property type="match status" value="1"/>
</dbReference>
<evidence type="ECO:0000256" key="8">
    <source>
        <dbReference type="ARBA" id="ARBA00023015"/>
    </source>
</evidence>
<evidence type="ECO:0000256" key="12">
    <source>
        <dbReference type="ARBA" id="ARBA00023163"/>
    </source>
</evidence>
<evidence type="ECO:0000256" key="9">
    <source>
        <dbReference type="ARBA" id="ARBA00023027"/>
    </source>
</evidence>
<dbReference type="FunFam" id="3.40.309.10:FF:000005">
    <property type="entry name" value="1-pyrroline-5-carboxylate dehydrogenase 1"/>
    <property type="match status" value="1"/>
</dbReference>
<evidence type="ECO:0000256" key="17">
    <source>
        <dbReference type="ARBA" id="ARBA00060911"/>
    </source>
</evidence>
<dbReference type="Gene3D" id="3.40.309.10">
    <property type="entry name" value="Aldehyde Dehydrogenase, Chain A, domain 2"/>
    <property type="match status" value="1"/>
</dbReference>
<keyword evidence="12 18" id="KW-0804">Transcription</keyword>
<dbReference type="Pfam" id="PF14850">
    <property type="entry name" value="Pro_dh-DNA_bdg"/>
    <property type="match status" value="1"/>
</dbReference>
<dbReference type="GO" id="GO:0004657">
    <property type="term" value="F:proline dehydrogenase activity"/>
    <property type="evidence" value="ECO:0007669"/>
    <property type="project" value="UniProtKB-UniRule"/>
</dbReference>
<dbReference type="InterPro" id="IPR024089">
    <property type="entry name" value="PRODH_PutA_dom_I/II"/>
</dbReference>
<dbReference type="PROSITE" id="PS00070">
    <property type="entry name" value="ALDEHYDE_DEHYDR_CYS"/>
    <property type="match status" value="1"/>
</dbReference>
<feature type="domain" description="Proline dehydrogenase PutA" evidence="22">
    <location>
        <begin position="145"/>
        <end position="256"/>
    </location>
</feature>
<keyword evidence="7 18" id="KW-0560">Oxidoreductase</keyword>
<dbReference type="InterPro" id="IPR024090">
    <property type="entry name" value="PRODH_PutA_dom_I"/>
</dbReference>
<dbReference type="Proteomes" id="UP000192911">
    <property type="component" value="Unassembled WGS sequence"/>
</dbReference>
<keyword evidence="10 18" id="KW-0642">Proline metabolism</keyword>
<comment type="pathway">
    <text evidence="3 18">Amino-acid degradation; L-proline degradation into L-glutamate; L-glutamate from L-proline: step 2/2.</text>
</comment>
<feature type="domain" description="PutA RHH" evidence="24">
    <location>
        <begin position="11"/>
        <end position="43"/>
    </location>
</feature>
<dbReference type="Pfam" id="PF21775">
    <property type="entry name" value="PutA_1st"/>
    <property type="match status" value="1"/>
</dbReference>
<dbReference type="SUPFAM" id="SSF81935">
    <property type="entry name" value="N-terminal domain of bifunctional PutA protein"/>
    <property type="match status" value="1"/>
</dbReference>
<dbReference type="InterPro" id="IPR029041">
    <property type="entry name" value="FAD-linked_oxidoreductase-like"/>
</dbReference>
<dbReference type="InterPro" id="IPR013321">
    <property type="entry name" value="Arc_rbn_hlx_hlx"/>
</dbReference>
<dbReference type="InterPro" id="IPR050485">
    <property type="entry name" value="Proline_metab_enzyme"/>
</dbReference>
<keyword evidence="6 18" id="KW-0274">FAD</keyword>
<keyword evidence="8 18" id="KW-0805">Transcription regulation</keyword>
<comment type="catalytic activity">
    <reaction evidence="14 18">
        <text>L-glutamate 5-semialdehyde + NAD(+) + H2O = L-glutamate + NADH + 2 H(+)</text>
        <dbReference type="Rhea" id="RHEA:30235"/>
        <dbReference type="ChEBI" id="CHEBI:15377"/>
        <dbReference type="ChEBI" id="CHEBI:15378"/>
        <dbReference type="ChEBI" id="CHEBI:29985"/>
        <dbReference type="ChEBI" id="CHEBI:57540"/>
        <dbReference type="ChEBI" id="CHEBI:57945"/>
        <dbReference type="ChEBI" id="CHEBI:58066"/>
        <dbReference type="EC" id="1.2.1.88"/>
    </reaction>
</comment>
<comment type="pathway">
    <text evidence="2 18">Amino-acid degradation; L-proline degradation into L-glutamate; L-glutamate from L-proline: step 1/2.</text>
</comment>
<dbReference type="PIRSF" id="PIRSF000197">
    <property type="entry name" value="Bifunct_PutA"/>
    <property type="match status" value="1"/>
</dbReference>
<dbReference type="InterPro" id="IPR016163">
    <property type="entry name" value="Ald_DH_C"/>
</dbReference>
<evidence type="ECO:0000313" key="25">
    <source>
        <dbReference type="EMBL" id="SMF73187.1"/>
    </source>
</evidence>
<feature type="active site" evidence="19">
    <location>
        <position position="908"/>
    </location>
</feature>
<dbReference type="InterPro" id="IPR024082">
    <property type="entry name" value="PRODH_PutA_dom_II"/>
</dbReference>
<dbReference type="NCBIfam" id="NF008772">
    <property type="entry name" value="PRK11809.1"/>
    <property type="match status" value="1"/>
</dbReference>
<evidence type="ECO:0000256" key="2">
    <source>
        <dbReference type="ARBA" id="ARBA00004739"/>
    </source>
</evidence>
<feature type="domain" description="Aldehyde dehydrogenase" evidence="20">
    <location>
        <begin position="651"/>
        <end position="1093"/>
    </location>
</feature>
<dbReference type="InterPro" id="IPR010985">
    <property type="entry name" value="Ribbon_hlx_hlx"/>
</dbReference>
<dbReference type="GO" id="GO:0003700">
    <property type="term" value="F:DNA-binding transcription factor activity"/>
    <property type="evidence" value="ECO:0007669"/>
    <property type="project" value="InterPro"/>
</dbReference>
<dbReference type="Gene3D" id="1.10.1220.10">
    <property type="entry name" value="Met repressor-like"/>
    <property type="match status" value="1"/>
</dbReference>
<dbReference type="InterPro" id="IPR015590">
    <property type="entry name" value="Aldehyde_DH_dom"/>
</dbReference>
<comment type="similarity">
    <text evidence="16 18">In the N-terminal section; belongs to the proline dehydrogenase family.</text>
</comment>
<dbReference type="NCBIfam" id="TIGR01238">
    <property type="entry name" value="D1pyr5carbox3"/>
    <property type="match status" value="1"/>
</dbReference>
<dbReference type="GO" id="GO:0010133">
    <property type="term" value="P:L-proline catabolic process to L-glutamate"/>
    <property type="evidence" value="ECO:0007669"/>
    <property type="project" value="UniProtKB-UniRule"/>
</dbReference>
<dbReference type="Gene3D" id="1.20.5.550">
    <property type="entry name" value="Single Helix bin"/>
    <property type="match status" value="1"/>
</dbReference>
<dbReference type="InterPro" id="IPR016161">
    <property type="entry name" value="Ald_DH/histidinol_DH"/>
</dbReference>
<keyword evidence="13" id="KW-0511">Multifunctional enzyme</keyword>
<dbReference type="Gene3D" id="3.20.20.220">
    <property type="match status" value="1"/>
</dbReference>
<dbReference type="OrthoDB" id="6187633at2"/>
<evidence type="ECO:0000259" key="20">
    <source>
        <dbReference type="Pfam" id="PF00171"/>
    </source>
</evidence>
<dbReference type="InterPro" id="IPR002872">
    <property type="entry name" value="Proline_DH_dom"/>
</dbReference>
<dbReference type="CDD" id="cd22233">
    <property type="entry name" value="RHH_CopAso-like"/>
    <property type="match status" value="1"/>
</dbReference>
<evidence type="ECO:0000256" key="15">
    <source>
        <dbReference type="ARBA" id="ARBA00048779"/>
    </source>
</evidence>
<proteinExistence type="inferred from homology"/>
<dbReference type="NCBIfam" id="NF008869">
    <property type="entry name" value="PRK11904.1"/>
    <property type="match status" value="1"/>
</dbReference>
<dbReference type="UniPathway" id="UPA00261">
    <property type="reaction ID" value="UER00373"/>
</dbReference>
<accession>A0A1X7GQR2</accession>
<feature type="domain" description="Proline utilization A proline dehydrogenase N-terminal" evidence="23">
    <location>
        <begin position="90"/>
        <end position="137"/>
    </location>
</feature>
<dbReference type="Gene3D" id="1.20.5.460">
    <property type="entry name" value="Single helix bin"/>
    <property type="match status" value="1"/>
</dbReference>
<dbReference type="InterPro" id="IPR005933">
    <property type="entry name" value="PutA_C"/>
</dbReference>
<dbReference type="STRING" id="28094.SAMN06295900_11779"/>
<evidence type="ECO:0000256" key="6">
    <source>
        <dbReference type="ARBA" id="ARBA00022827"/>
    </source>
</evidence>
<keyword evidence="9 18" id="KW-0520">NAD</keyword>
<dbReference type="FunFam" id="3.20.20.220:FF:000004">
    <property type="entry name" value="Bifunctional protein PutA"/>
    <property type="match status" value="1"/>
</dbReference>
<evidence type="ECO:0000259" key="22">
    <source>
        <dbReference type="Pfam" id="PF14850"/>
    </source>
</evidence>
<evidence type="ECO:0000313" key="26">
    <source>
        <dbReference type="Proteomes" id="UP000192911"/>
    </source>
</evidence>
<evidence type="ECO:0000256" key="7">
    <source>
        <dbReference type="ARBA" id="ARBA00023002"/>
    </source>
</evidence>
<evidence type="ECO:0000256" key="13">
    <source>
        <dbReference type="ARBA" id="ARBA00023268"/>
    </source>
</evidence>
<dbReference type="Pfam" id="PF18327">
    <property type="entry name" value="PRODH"/>
    <property type="match status" value="1"/>
</dbReference>
<reference evidence="26" key="1">
    <citation type="submission" date="2017-04" db="EMBL/GenBank/DDBJ databases">
        <authorList>
            <person name="Varghese N."/>
            <person name="Submissions S."/>
        </authorList>
    </citation>
    <scope>NUCLEOTIDE SEQUENCE [LARGE SCALE GENOMIC DNA]</scope>
    <source>
        <strain evidence="26">Ballard 720</strain>
    </source>
</reference>
<dbReference type="InterPro" id="IPR048798">
    <property type="entry name" value="PutA_RHH"/>
</dbReference>
<organism evidence="25 26">
    <name type="scientific">Trinickia caryophylli</name>
    <name type="common">Paraburkholderia caryophylli</name>
    <dbReference type="NCBI Taxonomy" id="28094"/>
    <lineage>
        <taxon>Bacteria</taxon>
        <taxon>Pseudomonadati</taxon>
        <taxon>Pseudomonadota</taxon>
        <taxon>Betaproteobacteria</taxon>
        <taxon>Burkholderiales</taxon>
        <taxon>Burkholderiaceae</taxon>
        <taxon>Trinickia</taxon>
    </lineage>
</organism>
<evidence type="ECO:0000256" key="5">
    <source>
        <dbReference type="ARBA" id="ARBA00022630"/>
    </source>
</evidence>
<feature type="domain" description="Proline dehydrogenase" evidence="21">
    <location>
        <begin position="266"/>
        <end position="563"/>
    </location>
</feature>
<dbReference type="InterPro" id="IPR025703">
    <property type="entry name" value="Bifunct_PutA"/>
</dbReference>
<protein>
    <recommendedName>
        <fullName evidence="18">Bifunctional protein PutA</fullName>
    </recommendedName>
    <domain>
        <recommendedName>
            <fullName evidence="18">Proline dehydrogenase</fullName>
            <ecNumber evidence="18">1.5.5.2</ecNumber>
        </recommendedName>
        <alternativeName>
            <fullName evidence="18">Proline oxidase</fullName>
        </alternativeName>
    </domain>
    <domain>
        <recommendedName>
            <fullName evidence="18">Delta-1-pyrroline-5-carboxylate dehydrogenase</fullName>
            <shortName evidence="18">P5C dehydrogenase</shortName>
            <ecNumber evidence="18">1.2.1.88</ecNumber>
        </recommendedName>
        <alternativeName>
            <fullName evidence="18">L-glutamate gamma-semialdehyde dehydrogenase</fullName>
        </alternativeName>
    </domain>
</protein>
<dbReference type="EC" id="1.5.5.2" evidence="18"/>
<evidence type="ECO:0000259" key="24">
    <source>
        <dbReference type="Pfam" id="PF21775"/>
    </source>
</evidence>
<keyword evidence="26" id="KW-1185">Reference proteome</keyword>
<dbReference type="Pfam" id="PF00171">
    <property type="entry name" value="Aldedh"/>
    <property type="match status" value="1"/>
</dbReference>
<dbReference type="GO" id="GO:0003842">
    <property type="term" value="F:L-glutamate gamma-semialdehyde dehydrogenase activity"/>
    <property type="evidence" value="ECO:0007669"/>
    <property type="project" value="UniProtKB-UniRule"/>
</dbReference>
<keyword evidence="4 18" id="KW-0678">Repressor</keyword>
<dbReference type="InterPro" id="IPR016160">
    <property type="entry name" value="Ald_DH_CS_CYS"/>
</dbReference>
<evidence type="ECO:0000256" key="3">
    <source>
        <dbReference type="ARBA" id="ARBA00004786"/>
    </source>
</evidence>
<evidence type="ECO:0000256" key="4">
    <source>
        <dbReference type="ARBA" id="ARBA00022491"/>
    </source>
</evidence>
<dbReference type="SUPFAM" id="SSF51730">
    <property type="entry name" value="FAD-linked oxidoreductase"/>
    <property type="match status" value="1"/>
</dbReference>
<dbReference type="CDD" id="cd07125">
    <property type="entry name" value="ALDH_PutA-P5CDH"/>
    <property type="match status" value="1"/>
</dbReference>
<evidence type="ECO:0000259" key="23">
    <source>
        <dbReference type="Pfam" id="PF18327"/>
    </source>
</evidence>
<evidence type="ECO:0000256" key="10">
    <source>
        <dbReference type="ARBA" id="ARBA00023062"/>
    </source>
</evidence>
<gene>
    <name evidence="25" type="ORF">SAMN06295900_11779</name>
</gene>
<dbReference type="SUPFAM" id="SSF47598">
    <property type="entry name" value="Ribbon-helix-helix"/>
    <property type="match status" value="1"/>
</dbReference>
<keyword evidence="11 18" id="KW-0238">DNA-binding</keyword>
<dbReference type="InterPro" id="IPR016162">
    <property type="entry name" value="Ald_DH_N"/>
</dbReference>
<sequence>MASTTLGVKVDDLLRTRLKEAAARLERTPHWLIKQAIFAYLERIEHGQVPPELSGATELAEFGESAPGEHDEDGAPHPFLDFAQSVQPQSVLRAAITAAYRRPEPECLPFLIGEARMPAALASDARKMAAGLVEALRAKRTGGGVEGLIHEFSLSSQEGVALMCLAEALLRIPDRATRDALIRDKISKGDWKSHVGHAPSLFVNAATWGLMITGKLVTTNSEAGLSSALTRLIGRGGEPLIRKGVDMAMRLMGEQFVTGETISEALANSRKYEARGFRYSYDMLGEAATTEEDAQRYYASYEQAINAIGKAAGGRGIYEGPGISIKLSALHPRYSRAQQERTMNELLPRVRSLAILARRYDIGLNIDAEEADRLEISLDLLEALCFDPELAGWNGIGFVVQAYQKRCPYVIDYVIDLARRSRHRIMVRLVKGAYWDSEIKRAQVDGLEGYPVYTRKVYTDVSYLACAKRLLGAPDAVFPQFATHNAHTLSAIYHLAGQNYYPGQYEFQCLHGMGEPLYEEVTGRDKLNRPCRIYAPVGTHETLLAYLVRRLLENGANTSFVNRIADETVPVDSLVADPVDEASKIVPLGAPHAKIPLPRQLYGAERLNSTGLDLSNEHRLASLSSALLASAHHTWRAAPMLGSNEPATGTARDVRNPADQRDLVGTVVEATREHVNTALANAVAAAPIWQATPVEARADCLARAADLLEAQMHTLMGLIVREAGKSLPNSIAEIREAVDFLRYYSAQIRDEFSNDTHRPLGPVVCISPWNFPLAIFMGQVAAALAAGNTVLAKPAEQTPLIAAQAVRILREAGVPAGAVQLLPGDGETVGAALVADARVRAVMFTGSTEVARLINKTLSSRLDPDGRPIPLIAETGGQNAMIVDSSALAEQVVADVMQSAFDSAGQRCSALRVLCLQDDVAERTLTMLKGAMRELSVGNPDRLSADVGPVIDGEARRTIENHIAAMREKGRAVTQLPLDQACAHGTFVAPTLIEIDSLAELKREVFGPVLHVVRYRRAELDQLLEQIRATGYGLTLGIHTRIDETIAHVIGRAHVGNIYVNRNVIGAVVGVQPFGGEGLSGTGPKAGGALYLQRLLAKRPAGLPKALAAALVADTREAQADGAAASSPRAALAALRDWLIAEREPALAARCDGYLENLPAGATAVLPGPTGERNTYTLGARGTVCCVPSTASGARAQLAAVLATGNRALFSGAAGEALVAALPAPLKAFASVQPSTDAPYDAVLFEGDSDELLAFVKEVAKRPGPIVSVQGVATNAFADGADEDYALERLLTERSVSVNTAAAGGNASLMTIG</sequence>
<evidence type="ECO:0000256" key="1">
    <source>
        <dbReference type="ARBA" id="ARBA00001974"/>
    </source>
</evidence>
<evidence type="ECO:0000256" key="16">
    <source>
        <dbReference type="ARBA" id="ARBA00060889"/>
    </source>
</evidence>
<comment type="catalytic activity">
    <reaction evidence="15 18">
        <text>L-proline + a quinone = (S)-1-pyrroline-5-carboxylate + a quinol + H(+)</text>
        <dbReference type="Rhea" id="RHEA:23784"/>
        <dbReference type="ChEBI" id="CHEBI:15378"/>
        <dbReference type="ChEBI" id="CHEBI:17388"/>
        <dbReference type="ChEBI" id="CHEBI:24646"/>
        <dbReference type="ChEBI" id="CHEBI:60039"/>
        <dbReference type="ChEBI" id="CHEBI:132124"/>
        <dbReference type="EC" id="1.5.5.2"/>
    </reaction>
</comment>
<feature type="active site" evidence="19">
    <location>
        <position position="874"/>
    </location>
</feature>
<dbReference type="GO" id="GO:0003677">
    <property type="term" value="F:DNA binding"/>
    <property type="evidence" value="ECO:0007669"/>
    <property type="project" value="UniProtKB-KW"/>
</dbReference>
<dbReference type="EC" id="1.2.1.88" evidence="18"/>
<evidence type="ECO:0000256" key="11">
    <source>
        <dbReference type="ARBA" id="ARBA00023125"/>
    </source>
</evidence>
<dbReference type="GeneID" id="95550089"/>
<comment type="similarity">
    <text evidence="17 18">In the C-terminal section; belongs to the aldehyde dehydrogenase family.</text>
</comment>
<evidence type="ECO:0000256" key="19">
    <source>
        <dbReference type="PIRSR" id="PIRSR000197-1"/>
    </source>
</evidence>
<dbReference type="FunFam" id="1.20.5.460:FF:000001">
    <property type="entry name" value="Bifunctional protein PutA"/>
    <property type="match status" value="1"/>
</dbReference>
<dbReference type="InterPro" id="IPR041349">
    <property type="entry name" value="PRODH"/>
</dbReference>
<evidence type="ECO:0000259" key="21">
    <source>
        <dbReference type="Pfam" id="PF01619"/>
    </source>
</evidence>
<name>A0A1X7GQR2_TRICW</name>
<dbReference type="PANTHER" id="PTHR42862">
    <property type="entry name" value="DELTA-1-PYRROLINE-5-CARBOXYLATE DEHYDROGENASE 1, ISOFORM A-RELATED"/>
    <property type="match status" value="1"/>
</dbReference>
<dbReference type="RefSeq" id="WP_085229983.1">
    <property type="nucleotide sequence ID" value="NZ_BSQD01000015.1"/>
</dbReference>
<dbReference type="Gene3D" id="3.40.605.10">
    <property type="entry name" value="Aldehyde Dehydrogenase, Chain A, domain 1"/>
    <property type="match status" value="1"/>
</dbReference>
<dbReference type="SUPFAM" id="SSF53720">
    <property type="entry name" value="ALDH-like"/>
    <property type="match status" value="1"/>
</dbReference>
<dbReference type="PANTHER" id="PTHR42862:SF1">
    <property type="entry name" value="DELTA-1-PYRROLINE-5-CARBOXYLATE DEHYDROGENASE 2, ISOFORM A-RELATED"/>
    <property type="match status" value="1"/>
</dbReference>
<comment type="cofactor">
    <cofactor evidence="1 18">
        <name>FAD</name>
        <dbReference type="ChEBI" id="CHEBI:57692"/>
    </cofactor>
</comment>
<evidence type="ECO:0000256" key="18">
    <source>
        <dbReference type="PIRNR" id="PIRNR000197"/>
    </source>
</evidence>
<keyword evidence="5 18" id="KW-0285">Flavoprotein</keyword>
<dbReference type="GO" id="GO:0009898">
    <property type="term" value="C:cytoplasmic side of plasma membrane"/>
    <property type="evidence" value="ECO:0007669"/>
    <property type="project" value="TreeGrafter"/>
</dbReference>
<dbReference type="EMBL" id="FXAH01000017">
    <property type="protein sequence ID" value="SMF73187.1"/>
    <property type="molecule type" value="Genomic_DNA"/>
</dbReference>
<comment type="function">
    <text evidence="18">Oxidizes proline to glutamate for use as a carbon and nitrogen source.</text>
</comment>
<evidence type="ECO:0000256" key="14">
    <source>
        <dbReference type="ARBA" id="ARBA00048142"/>
    </source>
</evidence>